<comment type="caution">
    <text evidence="1">The sequence shown here is derived from an EMBL/GenBank/DDBJ whole genome shotgun (WGS) entry which is preliminary data.</text>
</comment>
<sequence length="58" mass="6521">MRHEQTALWDSDESAARKLEGPIVAQAIHMFLPARLSLSAYPLGGLIFYCKSPHTRTH</sequence>
<evidence type="ECO:0000313" key="1">
    <source>
        <dbReference type="EMBL" id="CAI6263135.1"/>
    </source>
</evidence>
<dbReference type="AlphaFoldDB" id="A0A9W4XH67"/>
<accession>A0A9W4XH67</accession>
<dbReference type="Proteomes" id="UP001152607">
    <property type="component" value="Unassembled WGS sequence"/>
</dbReference>
<proteinExistence type="predicted"/>
<keyword evidence="2" id="KW-1185">Reference proteome</keyword>
<reference evidence="1" key="1">
    <citation type="submission" date="2023-01" db="EMBL/GenBank/DDBJ databases">
        <authorList>
            <person name="Van Ghelder C."/>
            <person name="Rancurel C."/>
        </authorList>
    </citation>
    <scope>NUCLEOTIDE SEQUENCE</scope>
    <source>
        <strain evidence="1">CNCM I-4278</strain>
    </source>
</reference>
<protein>
    <submittedName>
        <fullName evidence="1">Uncharacterized protein</fullName>
    </submittedName>
</protein>
<name>A0A9W4XH67_9PLEO</name>
<gene>
    <name evidence="1" type="ORF">PDIGIT_LOCUS1433</name>
</gene>
<evidence type="ECO:0000313" key="2">
    <source>
        <dbReference type="Proteomes" id="UP001152607"/>
    </source>
</evidence>
<organism evidence="1 2">
    <name type="scientific">Periconia digitata</name>
    <dbReference type="NCBI Taxonomy" id="1303443"/>
    <lineage>
        <taxon>Eukaryota</taxon>
        <taxon>Fungi</taxon>
        <taxon>Dikarya</taxon>
        <taxon>Ascomycota</taxon>
        <taxon>Pezizomycotina</taxon>
        <taxon>Dothideomycetes</taxon>
        <taxon>Pleosporomycetidae</taxon>
        <taxon>Pleosporales</taxon>
        <taxon>Massarineae</taxon>
        <taxon>Periconiaceae</taxon>
        <taxon>Periconia</taxon>
    </lineage>
</organism>
<dbReference type="EMBL" id="CAOQHR010000001">
    <property type="protein sequence ID" value="CAI6263135.1"/>
    <property type="molecule type" value="Genomic_DNA"/>
</dbReference>